<evidence type="ECO:0000256" key="1">
    <source>
        <dbReference type="SAM" id="MobiDB-lite"/>
    </source>
</evidence>
<feature type="region of interest" description="Disordered" evidence="1">
    <location>
        <begin position="31"/>
        <end position="51"/>
    </location>
</feature>
<name>A0AA38XWV0_9EURO</name>
<comment type="caution">
    <text evidence="3">The sequence shown here is derived from an EMBL/GenBank/DDBJ whole genome shotgun (WGS) entry which is preliminary data.</text>
</comment>
<sequence length="370" mass="39795">MAVMRKAILVSAMLYGLGLCAPAIVSSSSASSTPPGPSQLSDPSYGPTPGESDVYATYNGTARPFPGNITGAVLNITTGPPGADDLLFQNLLSAEWIIFSFYQQGVERFNASSFMEAGFPNTTYERIQQIRDNEAGHLRIFQDQISPTSIKPGACLYAFPYDDPASFLVLQTIIEISSMAFLTGLELQARLDTSRAALVAIAATESRHNTWSLIENWNSAPFAGPSDTIFPYANQILDFTNEWVVEGSCPPQNPVFPSPRQHLPQMTPAKGTKSILPGSELVVSFTQPDNQPRFADKDYHAVFFHGVSNISVPFDTEHNSTTIPESFDALGIIIAIIADAEGAPTKESVVAGPLILPQSPAVLSEIYTSG</sequence>
<keyword evidence="4" id="KW-1185">Reference proteome</keyword>
<evidence type="ECO:0000256" key="2">
    <source>
        <dbReference type="SAM" id="SignalP"/>
    </source>
</evidence>
<protein>
    <recommendedName>
        <fullName evidence="5">Stress response protein rds1p</fullName>
    </recommendedName>
</protein>
<feature type="signal peptide" evidence="2">
    <location>
        <begin position="1"/>
        <end position="20"/>
    </location>
</feature>
<organism evidence="3 4">
    <name type="scientific">Knufia peltigerae</name>
    <dbReference type="NCBI Taxonomy" id="1002370"/>
    <lineage>
        <taxon>Eukaryota</taxon>
        <taxon>Fungi</taxon>
        <taxon>Dikarya</taxon>
        <taxon>Ascomycota</taxon>
        <taxon>Pezizomycotina</taxon>
        <taxon>Eurotiomycetes</taxon>
        <taxon>Chaetothyriomycetidae</taxon>
        <taxon>Chaetothyriales</taxon>
        <taxon>Trichomeriaceae</taxon>
        <taxon>Knufia</taxon>
    </lineage>
</organism>
<accession>A0AA38XWV0</accession>
<dbReference type="Proteomes" id="UP001172681">
    <property type="component" value="Unassembled WGS sequence"/>
</dbReference>
<dbReference type="AlphaFoldDB" id="A0AA38XWV0"/>
<dbReference type="EMBL" id="JAPDRN010000090">
    <property type="protein sequence ID" value="KAJ9625210.1"/>
    <property type="molecule type" value="Genomic_DNA"/>
</dbReference>
<evidence type="ECO:0000313" key="3">
    <source>
        <dbReference type="EMBL" id="KAJ9625210.1"/>
    </source>
</evidence>
<evidence type="ECO:0000313" key="4">
    <source>
        <dbReference type="Proteomes" id="UP001172681"/>
    </source>
</evidence>
<evidence type="ECO:0008006" key="5">
    <source>
        <dbReference type="Google" id="ProtNLM"/>
    </source>
</evidence>
<dbReference type="Pfam" id="PF13668">
    <property type="entry name" value="Ferritin_2"/>
    <property type="match status" value="1"/>
</dbReference>
<proteinExistence type="predicted"/>
<gene>
    <name evidence="3" type="ORF">H2204_010597</name>
</gene>
<reference evidence="3" key="1">
    <citation type="submission" date="2022-10" db="EMBL/GenBank/DDBJ databases">
        <title>Culturing micro-colonial fungi from biological soil crusts in the Mojave desert and describing Neophaeococcomyces mojavensis, and introducing the new genera and species Taxawa tesnikishii.</title>
        <authorList>
            <person name="Kurbessoian T."/>
            <person name="Stajich J.E."/>
        </authorList>
    </citation>
    <scope>NUCLEOTIDE SEQUENCE</scope>
    <source>
        <strain evidence="3">TK_35</strain>
    </source>
</reference>
<feature type="chain" id="PRO_5041397329" description="Stress response protein rds1p" evidence="2">
    <location>
        <begin position="21"/>
        <end position="370"/>
    </location>
</feature>
<keyword evidence="2" id="KW-0732">Signal</keyword>